<evidence type="ECO:0000313" key="2">
    <source>
        <dbReference type="EMBL" id="KAL3524847.1"/>
    </source>
</evidence>
<gene>
    <name evidence="2" type="ORF">ACH5RR_013219</name>
</gene>
<feature type="compositionally biased region" description="Low complexity" evidence="1">
    <location>
        <begin position="149"/>
        <end position="158"/>
    </location>
</feature>
<keyword evidence="3" id="KW-1185">Reference proteome</keyword>
<dbReference type="Proteomes" id="UP001630127">
    <property type="component" value="Unassembled WGS sequence"/>
</dbReference>
<feature type="compositionally biased region" description="Polar residues" evidence="1">
    <location>
        <begin position="220"/>
        <end position="237"/>
    </location>
</feature>
<dbReference type="AlphaFoldDB" id="A0ABD2ZZJ3"/>
<feature type="region of interest" description="Disordered" evidence="1">
    <location>
        <begin position="212"/>
        <end position="237"/>
    </location>
</feature>
<feature type="region of interest" description="Disordered" evidence="1">
    <location>
        <begin position="1"/>
        <end position="167"/>
    </location>
</feature>
<feature type="compositionally biased region" description="Polar residues" evidence="1">
    <location>
        <begin position="9"/>
        <end position="28"/>
    </location>
</feature>
<accession>A0ABD2ZZJ3</accession>
<comment type="caution">
    <text evidence="2">The sequence shown here is derived from an EMBL/GenBank/DDBJ whole genome shotgun (WGS) entry which is preliminary data.</text>
</comment>
<feature type="compositionally biased region" description="Low complexity" evidence="1">
    <location>
        <begin position="85"/>
        <end position="94"/>
    </location>
</feature>
<feature type="compositionally biased region" description="Basic and acidic residues" evidence="1">
    <location>
        <begin position="59"/>
        <end position="84"/>
    </location>
</feature>
<reference evidence="2 3" key="1">
    <citation type="submission" date="2024-11" db="EMBL/GenBank/DDBJ databases">
        <title>A near-complete genome assembly of Cinchona calisaya.</title>
        <authorList>
            <person name="Lian D.C."/>
            <person name="Zhao X.W."/>
            <person name="Wei L."/>
        </authorList>
    </citation>
    <scope>NUCLEOTIDE SEQUENCE [LARGE SCALE GENOMIC DNA]</scope>
    <source>
        <tissue evidence="2">Nenye</tissue>
    </source>
</reference>
<sequence length="273" mass="30954">MVEKESTIHTDSQNQSIPQPQLQHQSRQSKSRLMVETYMENKDHQHVQGSSEYTVEVSTSRDKKNVEDTRPKKKQLMEVDEKTMQKSQPSQKQGKQTKKWMPVINLKAGPSGVAHEKDVDGGQDIGPKVPLMEKCPQKELMEVDEKTMQKSQPSQKQGKQTKKWMPVINLKAGPSGVAHEKDVDGGQYIRPKVPLMEKCPQKVVLEEEQQFTTLEERQTNQPQAKKTQNLNPSIGRSDSTIISLNHFQTSNPIFEGNNLEVTTTIDSVNDPQE</sequence>
<proteinExistence type="predicted"/>
<name>A0ABD2ZZJ3_9GENT</name>
<dbReference type="EMBL" id="JBJUIK010000006">
    <property type="protein sequence ID" value="KAL3524847.1"/>
    <property type="molecule type" value="Genomic_DNA"/>
</dbReference>
<evidence type="ECO:0000313" key="3">
    <source>
        <dbReference type="Proteomes" id="UP001630127"/>
    </source>
</evidence>
<protein>
    <submittedName>
        <fullName evidence="2">Uncharacterized protein</fullName>
    </submittedName>
</protein>
<feature type="compositionally biased region" description="Basic and acidic residues" evidence="1">
    <location>
        <begin position="135"/>
        <end position="148"/>
    </location>
</feature>
<evidence type="ECO:0000256" key="1">
    <source>
        <dbReference type="SAM" id="MobiDB-lite"/>
    </source>
</evidence>
<organism evidence="2 3">
    <name type="scientific">Cinchona calisaya</name>
    <dbReference type="NCBI Taxonomy" id="153742"/>
    <lineage>
        <taxon>Eukaryota</taxon>
        <taxon>Viridiplantae</taxon>
        <taxon>Streptophyta</taxon>
        <taxon>Embryophyta</taxon>
        <taxon>Tracheophyta</taxon>
        <taxon>Spermatophyta</taxon>
        <taxon>Magnoliopsida</taxon>
        <taxon>eudicotyledons</taxon>
        <taxon>Gunneridae</taxon>
        <taxon>Pentapetalae</taxon>
        <taxon>asterids</taxon>
        <taxon>lamiids</taxon>
        <taxon>Gentianales</taxon>
        <taxon>Rubiaceae</taxon>
        <taxon>Cinchonoideae</taxon>
        <taxon>Cinchoneae</taxon>
        <taxon>Cinchona</taxon>
    </lineage>
</organism>
<feature type="compositionally biased region" description="Polar residues" evidence="1">
    <location>
        <begin position="47"/>
        <end position="58"/>
    </location>
</feature>